<dbReference type="CDD" id="cd16380">
    <property type="entry name" value="YitT_C"/>
    <property type="match status" value="1"/>
</dbReference>
<evidence type="ECO:0000256" key="3">
    <source>
        <dbReference type="ARBA" id="ARBA00022692"/>
    </source>
</evidence>
<organism evidence="8 9">
    <name type="scientific">Thermosipho africanus (strain TCF52B)</name>
    <dbReference type="NCBI Taxonomy" id="484019"/>
    <lineage>
        <taxon>Bacteria</taxon>
        <taxon>Thermotogati</taxon>
        <taxon>Thermotogota</taxon>
        <taxon>Thermotogae</taxon>
        <taxon>Thermotogales</taxon>
        <taxon>Fervidobacteriaceae</taxon>
        <taxon>Thermosipho</taxon>
    </lineage>
</organism>
<sequence>MAKNIPLRETIKEYIFSTIGVILTALGLVIFLIPNNIAAGGASGLAIILHSIIPLSVGVWMYILNAILFLIAFLIIGFDFSYKTIYCTFLLNFFIDLFDRIINIPTYNGGDLFLAVFFGDILTAIGMAITFSQNASTGGTDILAKIFNKFFSTPMGTTLLIIDFTIGFFAGVAFNPKIGMYSILAIIINGITIDFVLKGLELAITVTIISDNNKPIEEFILTNMGRGFTYLKGKGGYTKKDRDIIFVSIRRRELGELINFVKKVDPNAFMIVNESRYVLGEGFKRNL</sequence>
<feature type="transmembrane region" description="Helical" evidence="6">
    <location>
        <begin position="112"/>
        <end position="131"/>
    </location>
</feature>
<dbReference type="STRING" id="484019.THA_289"/>
<dbReference type="InterPro" id="IPR019264">
    <property type="entry name" value="DUF2179"/>
</dbReference>
<name>B7IFC5_THEAB</name>
<dbReference type="eggNOG" id="COG1284">
    <property type="taxonomic scope" value="Bacteria"/>
</dbReference>
<keyword evidence="2" id="KW-1003">Cell membrane</keyword>
<feature type="transmembrane region" description="Helical" evidence="6">
    <location>
        <begin position="151"/>
        <end position="172"/>
    </location>
</feature>
<evidence type="ECO:0000256" key="6">
    <source>
        <dbReference type="SAM" id="Phobius"/>
    </source>
</evidence>
<keyword evidence="9" id="KW-1185">Reference proteome</keyword>
<dbReference type="Pfam" id="PF10035">
    <property type="entry name" value="DUF2179"/>
    <property type="match status" value="1"/>
</dbReference>
<feature type="transmembrane region" description="Helical" evidence="6">
    <location>
        <begin position="178"/>
        <end position="197"/>
    </location>
</feature>
<dbReference type="Gene3D" id="3.30.70.120">
    <property type="match status" value="1"/>
</dbReference>
<dbReference type="HOGENOM" id="CLU_063199_0_0_0"/>
<dbReference type="Proteomes" id="UP000002453">
    <property type="component" value="Chromosome"/>
</dbReference>
<dbReference type="AlphaFoldDB" id="B7IFC5"/>
<reference evidence="8 9" key="1">
    <citation type="journal article" date="2009" name="J. Bacteriol.">
        <title>The genome of Thermosipho africanus TCF52B: lateral genetic connections to the Firmicutes and Archaea.</title>
        <authorList>
            <person name="Nesboe C.L."/>
            <person name="Bapteste E."/>
            <person name="Curtis B."/>
            <person name="Dahle H."/>
            <person name="Lopez P."/>
            <person name="Macleod D."/>
            <person name="Dlutek M."/>
            <person name="Bowman S."/>
            <person name="Zhaxybayeva O."/>
            <person name="Birkeland N.-K."/>
            <person name="Doolittle W.F."/>
        </authorList>
    </citation>
    <scope>NUCLEOTIDE SEQUENCE [LARGE SCALE GENOMIC DNA]</scope>
    <source>
        <strain evidence="8 9">TCF52B</strain>
    </source>
</reference>
<feature type="domain" description="DUF2179" evidence="7">
    <location>
        <begin position="226"/>
        <end position="280"/>
    </location>
</feature>
<keyword evidence="3 6" id="KW-0812">Transmembrane</keyword>
<feature type="transmembrane region" description="Helical" evidence="6">
    <location>
        <begin position="14"/>
        <end position="32"/>
    </location>
</feature>
<dbReference type="KEGG" id="taf:THA_289"/>
<dbReference type="RefSeq" id="WP_012579473.1">
    <property type="nucleotide sequence ID" value="NC_011653.1"/>
</dbReference>
<keyword evidence="4 6" id="KW-1133">Transmembrane helix</keyword>
<accession>B7IFC5</accession>
<evidence type="ECO:0000256" key="5">
    <source>
        <dbReference type="ARBA" id="ARBA00023136"/>
    </source>
</evidence>
<evidence type="ECO:0000313" key="8">
    <source>
        <dbReference type="EMBL" id="ACJ74789.1"/>
    </source>
</evidence>
<dbReference type="EMBL" id="CP001185">
    <property type="protein sequence ID" value="ACJ74789.1"/>
    <property type="molecule type" value="Genomic_DNA"/>
</dbReference>
<dbReference type="PIRSF" id="PIRSF006483">
    <property type="entry name" value="Membrane_protein_YitT"/>
    <property type="match status" value="1"/>
</dbReference>
<evidence type="ECO:0000313" key="9">
    <source>
        <dbReference type="Proteomes" id="UP000002453"/>
    </source>
</evidence>
<dbReference type="GO" id="GO:0005886">
    <property type="term" value="C:plasma membrane"/>
    <property type="evidence" value="ECO:0007669"/>
    <property type="project" value="UniProtKB-SubCell"/>
</dbReference>
<dbReference type="PANTHER" id="PTHR33545:SF5">
    <property type="entry name" value="UPF0750 MEMBRANE PROTEIN YITT"/>
    <property type="match status" value="1"/>
</dbReference>
<evidence type="ECO:0000259" key="7">
    <source>
        <dbReference type="Pfam" id="PF10035"/>
    </source>
</evidence>
<feature type="transmembrane region" description="Helical" evidence="6">
    <location>
        <begin position="37"/>
        <end position="53"/>
    </location>
</feature>
<keyword evidence="5 6" id="KW-0472">Membrane</keyword>
<dbReference type="PANTHER" id="PTHR33545">
    <property type="entry name" value="UPF0750 MEMBRANE PROTEIN YITT-RELATED"/>
    <property type="match status" value="1"/>
</dbReference>
<gene>
    <name evidence="8" type="ordered locus">THA_289</name>
</gene>
<dbReference type="Pfam" id="PF02588">
    <property type="entry name" value="YitT_membrane"/>
    <property type="match status" value="1"/>
</dbReference>
<evidence type="ECO:0000256" key="1">
    <source>
        <dbReference type="ARBA" id="ARBA00004651"/>
    </source>
</evidence>
<dbReference type="OrthoDB" id="9779786at2"/>
<evidence type="ECO:0000256" key="2">
    <source>
        <dbReference type="ARBA" id="ARBA00022475"/>
    </source>
</evidence>
<comment type="subcellular location">
    <subcellularLocation>
        <location evidence="1">Cell membrane</location>
        <topology evidence="1">Multi-pass membrane protein</topology>
    </subcellularLocation>
</comment>
<dbReference type="InterPro" id="IPR051461">
    <property type="entry name" value="UPF0750_membrane"/>
</dbReference>
<dbReference type="InterPro" id="IPR015867">
    <property type="entry name" value="N-reg_PII/ATP_PRibTrfase_C"/>
</dbReference>
<dbReference type="InterPro" id="IPR003740">
    <property type="entry name" value="YitT"/>
</dbReference>
<evidence type="ECO:0000256" key="4">
    <source>
        <dbReference type="ARBA" id="ARBA00022989"/>
    </source>
</evidence>
<proteinExistence type="predicted"/>
<protein>
    <submittedName>
        <fullName evidence="8">Transporter</fullName>
    </submittedName>
</protein>